<dbReference type="InterPro" id="IPR013187">
    <property type="entry name" value="F-box-assoc_dom_typ3"/>
</dbReference>
<evidence type="ECO:0000313" key="2">
    <source>
        <dbReference type="EMBL" id="CAA7023561.1"/>
    </source>
</evidence>
<dbReference type="AlphaFoldDB" id="A0A6D2I647"/>
<proteinExistence type="predicted"/>
<evidence type="ECO:0000313" key="3">
    <source>
        <dbReference type="Proteomes" id="UP000467841"/>
    </source>
</evidence>
<keyword evidence="3" id="KW-1185">Reference proteome</keyword>
<dbReference type="Pfam" id="PF08268">
    <property type="entry name" value="FBA_3"/>
    <property type="match status" value="1"/>
</dbReference>
<dbReference type="Proteomes" id="UP000467841">
    <property type="component" value="Unassembled WGS sequence"/>
</dbReference>
<gene>
    <name evidence="2" type="ORF">MERR_LOCUS10796</name>
</gene>
<reference evidence="2" key="1">
    <citation type="submission" date="2020-01" db="EMBL/GenBank/DDBJ databases">
        <authorList>
            <person name="Mishra B."/>
        </authorList>
    </citation>
    <scope>NUCLEOTIDE SEQUENCE [LARGE SCALE GENOMIC DNA]</scope>
</reference>
<sequence>MYPYCHCLCGRVCWKGQLYIVGVAGGTDEVVLWPGYVYAPLYVYYYNMERNTFRRVEIKATPLPEQNNVQTPWANIELNKAIWKTPTAPKKHDLSPSISITRDRPLALSPSSFHCKPHYLLEYKEAASSFSAKLRGFKVTIQAS</sequence>
<organism evidence="2 3">
    <name type="scientific">Microthlaspi erraticum</name>
    <dbReference type="NCBI Taxonomy" id="1685480"/>
    <lineage>
        <taxon>Eukaryota</taxon>
        <taxon>Viridiplantae</taxon>
        <taxon>Streptophyta</taxon>
        <taxon>Embryophyta</taxon>
        <taxon>Tracheophyta</taxon>
        <taxon>Spermatophyta</taxon>
        <taxon>Magnoliopsida</taxon>
        <taxon>eudicotyledons</taxon>
        <taxon>Gunneridae</taxon>
        <taxon>Pentapetalae</taxon>
        <taxon>rosids</taxon>
        <taxon>malvids</taxon>
        <taxon>Brassicales</taxon>
        <taxon>Brassicaceae</taxon>
        <taxon>Coluteocarpeae</taxon>
        <taxon>Microthlaspi</taxon>
    </lineage>
</organism>
<name>A0A6D2I647_9BRAS</name>
<feature type="domain" description="F-box associated beta-propeller type 3" evidence="1">
    <location>
        <begin position="17"/>
        <end position="63"/>
    </location>
</feature>
<comment type="caution">
    <text evidence="2">The sequence shown here is derived from an EMBL/GenBank/DDBJ whole genome shotgun (WGS) entry which is preliminary data.</text>
</comment>
<accession>A0A6D2I647</accession>
<dbReference type="EMBL" id="CACVBM020000788">
    <property type="protein sequence ID" value="CAA7023561.1"/>
    <property type="molecule type" value="Genomic_DNA"/>
</dbReference>
<protein>
    <recommendedName>
        <fullName evidence="1">F-box associated beta-propeller type 3 domain-containing protein</fullName>
    </recommendedName>
</protein>
<evidence type="ECO:0000259" key="1">
    <source>
        <dbReference type="Pfam" id="PF08268"/>
    </source>
</evidence>